<proteinExistence type="predicted"/>
<dbReference type="Gene3D" id="2.70.170.10">
    <property type="entry name" value="Neurotransmitter-gated ion-channel ligand-binding domain"/>
    <property type="match status" value="1"/>
</dbReference>
<organism evidence="4 6">
    <name type="scientific">Dracunculus medinensis</name>
    <name type="common">Guinea worm</name>
    <dbReference type="NCBI Taxonomy" id="318479"/>
    <lineage>
        <taxon>Eukaryota</taxon>
        <taxon>Metazoa</taxon>
        <taxon>Ecdysozoa</taxon>
        <taxon>Nematoda</taxon>
        <taxon>Chromadorea</taxon>
        <taxon>Rhabditida</taxon>
        <taxon>Spirurina</taxon>
        <taxon>Dracunculoidea</taxon>
        <taxon>Dracunculidae</taxon>
        <taxon>Dracunculus</taxon>
    </lineage>
</organism>
<gene>
    <name evidence="3" type="ORF">DME_LOCUS2045</name>
</gene>
<evidence type="ECO:0000259" key="2">
    <source>
        <dbReference type="Pfam" id="PF02931"/>
    </source>
</evidence>
<dbReference type="AlphaFoldDB" id="A0A158Q5P6"/>
<dbReference type="InterPro" id="IPR006201">
    <property type="entry name" value="Neur_channel"/>
</dbReference>
<keyword evidence="1" id="KW-0812">Transmembrane</keyword>
<keyword evidence="5" id="KW-1185">Reference proteome</keyword>
<dbReference type="Proteomes" id="UP000038040">
    <property type="component" value="Unplaced"/>
</dbReference>
<reference evidence="6" key="1">
    <citation type="submission" date="2016-04" db="UniProtKB">
        <authorList>
            <consortium name="WormBaseParasite"/>
        </authorList>
    </citation>
    <scope>IDENTIFICATION</scope>
</reference>
<dbReference type="GO" id="GO:0004888">
    <property type="term" value="F:transmembrane signaling receptor activity"/>
    <property type="evidence" value="ECO:0007669"/>
    <property type="project" value="InterPro"/>
</dbReference>
<dbReference type="OrthoDB" id="5975154at2759"/>
<feature type="domain" description="Neurotransmitter-gated ion-channel ligand-binding" evidence="2">
    <location>
        <begin position="21"/>
        <end position="212"/>
    </location>
</feature>
<dbReference type="Pfam" id="PF02931">
    <property type="entry name" value="Neur_chan_LBD"/>
    <property type="match status" value="1"/>
</dbReference>
<keyword evidence="1" id="KW-0472">Membrane</keyword>
<dbReference type="CDD" id="cd18989">
    <property type="entry name" value="LGIC_ECD_cation"/>
    <property type="match status" value="1"/>
</dbReference>
<evidence type="ECO:0000313" key="5">
    <source>
        <dbReference type="Proteomes" id="UP000274756"/>
    </source>
</evidence>
<protein>
    <submittedName>
        <fullName evidence="6">Neur_chan_LBD domain-containing protein</fullName>
    </submittedName>
</protein>
<evidence type="ECO:0000313" key="3">
    <source>
        <dbReference type="EMBL" id="VDN52072.1"/>
    </source>
</evidence>
<evidence type="ECO:0000256" key="1">
    <source>
        <dbReference type="SAM" id="Phobius"/>
    </source>
</evidence>
<feature type="transmembrane region" description="Helical" evidence="1">
    <location>
        <begin position="239"/>
        <end position="263"/>
    </location>
</feature>
<dbReference type="InterPro" id="IPR036734">
    <property type="entry name" value="Neur_chan_lig-bd_sf"/>
</dbReference>
<keyword evidence="1" id="KW-1133">Transmembrane helix</keyword>
<dbReference type="GO" id="GO:0005230">
    <property type="term" value="F:extracellular ligand-gated monoatomic ion channel activity"/>
    <property type="evidence" value="ECO:0007669"/>
    <property type="project" value="InterPro"/>
</dbReference>
<sequence>MKELQFVLLEIANKTYIEEQTQLQRAIFRKYNKRNRPVRNDSEFLDVAVHVYLMHISVNQIEQTITLNGHLYMTWRDEFAVWEPTEYNGVRITMVKQWEIWVPELRITNSNSFLSIIEKFLFKWSRIEIYPTFSIKIGCAFDYSAYPFDTQSCALGIYTSQRMSAVQLSIYYNIQPTVQLGWGAQSEKVHISDWRLQSVTMNLSYFSNGKYTDERPIEAEELDSSWTVLHTWINLKRSAFCFGVAILLPSIISFLILIFSFLLPSCESAIYILIANLFFLGIFLEDLIAMLPPSIGRPPRIVHFCGSNLALTTLAIGLQFWLRYLIKRQNPAYGWTLHFLKVTRILLPNHWRFDELGVSENSNSSKISKSSLFRFFSLFSENISEIKNCNIIYMDF</sequence>
<dbReference type="Proteomes" id="UP000274756">
    <property type="component" value="Unassembled WGS sequence"/>
</dbReference>
<dbReference type="STRING" id="318479.A0A158Q5P6"/>
<dbReference type="WBParaSite" id="DME_0000792001-mRNA-1">
    <property type="protein sequence ID" value="DME_0000792001-mRNA-1"/>
    <property type="gene ID" value="DME_0000792001"/>
</dbReference>
<feature type="transmembrane region" description="Helical" evidence="1">
    <location>
        <begin position="269"/>
        <end position="289"/>
    </location>
</feature>
<feature type="transmembrane region" description="Helical" evidence="1">
    <location>
        <begin position="301"/>
        <end position="322"/>
    </location>
</feature>
<accession>A0A158Q5P6</accession>
<dbReference type="EMBL" id="UYYG01000043">
    <property type="protein sequence ID" value="VDN52072.1"/>
    <property type="molecule type" value="Genomic_DNA"/>
</dbReference>
<name>A0A158Q5P6_DRAME</name>
<reference evidence="3 5" key="2">
    <citation type="submission" date="2018-11" db="EMBL/GenBank/DDBJ databases">
        <authorList>
            <consortium name="Pathogen Informatics"/>
        </authorList>
    </citation>
    <scope>NUCLEOTIDE SEQUENCE [LARGE SCALE GENOMIC DNA]</scope>
</reference>
<evidence type="ECO:0000313" key="6">
    <source>
        <dbReference type="WBParaSite" id="DME_0000792001-mRNA-1"/>
    </source>
</evidence>
<dbReference type="SUPFAM" id="SSF63712">
    <property type="entry name" value="Nicotinic receptor ligand binding domain-like"/>
    <property type="match status" value="1"/>
</dbReference>
<dbReference type="PANTHER" id="PTHR18945">
    <property type="entry name" value="NEUROTRANSMITTER GATED ION CHANNEL"/>
    <property type="match status" value="1"/>
</dbReference>
<dbReference type="InterPro" id="IPR006202">
    <property type="entry name" value="Neur_chan_lig-bd"/>
</dbReference>
<dbReference type="GO" id="GO:0016020">
    <property type="term" value="C:membrane"/>
    <property type="evidence" value="ECO:0007669"/>
    <property type="project" value="InterPro"/>
</dbReference>
<evidence type="ECO:0000313" key="4">
    <source>
        <dbReference type="Proteomes" id="UP000038040"/>
    </source>
</evidence>